<gene>
    <name evidence="1" type="ORF">MKW98_020991</name>
</gene>
<protein>
    <submittedName>
        <fullName evidence="1">Uncharacterized protein</fullName>
    </submittedName>
</protein>
<accession>A0AAD4SMN2</accession>
<dbReference type="EMBL" id="JAJJMB010009728">
    <property type="protein sequence ID" value="KAI3912529.1"/>
    <property type="molecule type" value="Genomic_DNA"/>
</dbReference>
<dbReference type="Proteomes" id="UP001202328">
    <property type="component" value="Unassembled WGS sequence"/>
</dbReference>
<dbReference type="AlphaFoldDB" id="A0AAD4SMN2"/>
<reference evidence="1" key="1">
    <citation type="submission" date="2022-04" db="EMBL/GenBank/DDBJ databases">
        <title>A functionally conserved STORR gene fusion in Papaver species that diverged 16.8 million years ago.</title>
        <authorList>
            <person name="Catania T."/>
        </authorList>
    </citation>
    <scope>NUCLEOTIDE SEQUENCE</scope>
    <source>
        <strain evidence="1">S-188037</strain>
    </source>
</reference>
<proteinExistence type="predicted"/>
<organism evidence="1 2">
    <name type="scientific">Papaver atlanticum</name>
    <dbReference type="NCBI Taxonomy" id="357466"/>
    <lineage>
        <taxon>Eukaryota</taxon>
        <taxon>Viridiplantae</taxon>
        <taxon>Streptophyta</taxon>
        <taxon>Embryophyta</taxon>
        <taxon>Tracheophyta</taxon>
        <taxon>Spermatophyta</taxon>
        <taxon>Magnoliopsida</taxon>
        <taxon>Ranunculales</taxon>
        <taxon>Papaveraceae</taxon>
        <taxon>Papaveroideae</taxon>
        <taxon>Papaver</taxon>
    </lineage>
</organism>
<evidence type="ECO:0000313" key="1">
    <source>
        <dbReference type="EMBL" id="KAI3912529.1"/>
    </source>
</evidence>
<comment type="caution">
    <text evidence="1">The sequence shown here is derived from an EMBL/GenBank/DDBJ whole genome shotgun (WGS) entry which is preliminary data.</text>
</comment>
<evidence type="ECO:0000313" key="2">
    <source>
        <dbReference type="Proteomes" id="UP001202328"/>
    </source>
</evidence>
<keyword evidence="2" id="KW-1185">Reference proteome</keyword>
<name>A0AAD4SMN2_9MAGN</name>
<sequence>MQGSNQFYGVWKVDISSSDILGDLQVSQRPPPQSPPSINYDLVNELVWLFCLLLLLLLHPLQPTTPASSLHLKIQSLRDHRCVLHSNG</sequence>